<dbReference type="GO" id="GO:0043171">
    <property type="term" value="P:peptide catabolic process"/>
    <property type="evidence" value="ECO:0007669"/>
    <property type="project" value="TreeGrafter"/>
</dbReference>
<dbReference type="InterPro" id="IPR050344">
    <property type="entry name" value="Peptidase_M1_aminopeptidases"/>
</dbReference>
<keyword evidence="9" id="KW-0482">Metalloprotease</keyword>
<dbReference type="GO" id="GO:0006508">
    <property type="term" value="P:proteolysis"/>
    <property type="evidence" value="ECO:0007669"/>
    <property type="project" value="UniProtKB-KW"/>
</dbReference>
<evidence type="ECO:0000259" key="11">
    <source>
        <dbReference type="Pfam" id="PF01433"/>
    </source>
</evidence>
<dbReference type="EnsemblMetazoa" id="RPRC011682-RA">
    <property type="protein sequence ID" value="RPRC011682-PA"/>
    <property type="gene ID" value="RPRC011682"/>
</dbReference>
<dbReference type="PANTHER" id="PTHR11533:SF299">
    <property type="entry name" value="AMINOPEPTIDASE"/>
    <property type="match status" value="1"/>
</dbReference>
<dbReference type="GO" id="GO:0005886">
    <property type="term" value="C:plasma membrane"/>
    <property type="evidence" value="ECO:0007669"/>
    <property type="project" value="UniProtKB-SubCell"/>
</dbReference>
<evidence type="ECO:0000256" key="8">
    <source>
        <dbReference type="ARBA" id="ARBA00022833"/>
    </source>
</evidence>
<dbReference type="PRINTS" id="PR00756">
    <property type="entry name" value="ALADIPTASE"/>
</dbReference>
<dbReference type="InterPro" id="IPR027268">
    <property type="entry name" value="Peptidase_M4/M1_CTD_sf"/>
</dbReference>
<comment type="similarity">
    <text evidence="3">Belongs to the peptidase M1 family.</text>
</comment>
<evidence type="ECO:0000313" key="14">
    <source>
        <dbReference type="Proteomes" id="UP000015103"/>
    </source>
</evidence>
<dbReference type="Proteomes" id="UP000015103">
    <property type="component" value="Unassembled WGS sequence"/>
</dbReference>
<dbReference type="EMBL" id="ACPB03013143">
    <property type="status" value="NOT_ANNOTATED_CDS"/>
    <property type="molecule type" value="Genomic_DNA"/>
</dbReference>
<dbReference type="GO" id="GO:0098552">
    <property type="term" value="C:side of membrane"/>
    <property type="evidence" value="ECO:0007669"/>
    <property type="project" value="UniProtKB-KW"/>
</dbReference>
<dbReference type="GO" id="GO:0070006">
    <property type="term" value="F:metalloaminopeptidase activity"/>
    <property type="evidence" value="ECO:0007669"/>
    <property type="project" value="TreeGrafter"/>
</dbReference>
<evidence type="ECO:0000256" key="3">
    <source>
        <dbReference type="ARBA" id="ARBA00010136"/>
    </source>
</evidence>
<proteinExistence type="inferred from homology"/>
<evidence type="ECO:0000256" key="5">
    <source>
        <dbReference type="ARBA" id="ARBA00022670"/>
    </source>
</evidence>
<dbReference type="AlphaFoldDB" id="T1I5W3"/>
<protein>
    <submittedName>
        <fullName evidence="13">Peptidase_M1 domain-containing protein</fullName>
    </submittedName>
</protein>
<sequence>YQLTLNTNLESDSYTGDVNIHFTVSTPVHLVSINCVNLAISNVWITFANQSQTSIPIDSTYLDKANKMFIVFLTHKLKPGEYVIFMSFNGDISKENVGLFKDSYEDDNGVLQNYLMTYLQPRFASTVFPCFDQPNYLTSFQINIVRPTESNVASFSNMKVEKETASFPEEGLTTIHFEKSDPMPIYMVAIFIGNYSCLPSIPTAGGLYISLCIRDNSEDNCERFRDIALAIAEMAEYHFRLKITLKKLDIIGLPRCSLPCVSFTGIILTDEKYLKNFDKMTTWDYLKSVAVISCGIAHTWLSDFVNIDSWNEFWFNEAVASFFGEILSKLYEKDCYSVGLNL</sequence>
<dbReference type="GO" id="GO:0005737">
    <property type="term" value="C:cytoplasm"/>
    <property type="evidence" value="ECO:0007669"/>
    <property type="project" value="TreeGrafter"/>
</dbReference>
<comment type="subcellular location">
    <subcellularLocation>
        <location evidence="2">Cell membrane</location>
        <topology evidence="2">Lipid-anchor</topology>
        <topology evidence="2">GPI-anchor</topology>
    </subcellularLocation>
</comment>
<keyword evidence="6" id="KW-0479">Metal-binding</keyword>
<dbReference type="GO" id="GO:0042277">
    <property type="term" value="F:peptide binding"/>
    <property type="evidence" value="ECO:0007669"/>
    <property type="project" value="TreeGrafter"/>
</dbReference>
<dbReference type="InParanoid" id="T1I5W3"/>
<dbReference type="InterPro" id="IPR045357">
    <property type="entry name" value="Aminopeptidase_N-like_N"/>
</dbReference>
<keyword evidence="5" id="KW-0645">Protease</keyword>
<dbReference type="HOGENOM" id="CLU_812773_0_0_1"/>
<organism evidence="13 14">
    <name type="scientific">Rhodnius prolixus</name>
    <name type="common">Triatomid bug</name>
    <dbReference type="NCBI Taxonomy" id="13249"/>
    <lineage>
        <taxon>Eukaryota</taxon>
        <taxon>Metazoa</taxon>
        <taxon>Ecdysozoa</taxon>
        <taxon>Arthropoda</taxon>
        <taxon>Hexapoda</taxon>
        <taxon>Insecta</taxon>
        <taxon>Pterygota</taxon>
        <taxon>Neoptera</taxon>
        <taxon>Paraneoptera</taxon>
        <taxon>Hemiptera</taxon>
        <taxon>Heteroptera</taxon>
        <taxon>Panheteroptera</taxon>
        <taxon>Cimicomorpha</taxon>
        <taxon>Reduviidae</taxon>
        <taxon>Triatominae</taxon>
        <taxon>Rhodnius</taxon>
    </lineage>
</organism>
<dbReference type="Pfam" id="PF17900">
    <property type="entry name" value="Peptidase_M1_N"/>
    <property type="match status" value="1"/>
</dbReference>
<evidence type="ECO:0000256" key="10">
    <source>
        <dbReference type="ARBA" id="ARBA00023288"/>
    </source>
</evidence>
<dbReference type="GO" id="GO:0008270">
    <property type="term" value="F:zinc ion binding"/>
    <property type="evidence" value="ECO:0007669"/>
    <property type="project" value="InterPro"/>
</dbReference>
<dbReference type="PANTHER" id="PTHR11533">
    <property type="entry name" value="PROTEASE M1 ZINC METALLOPROTEASE"/>
    <property type="match status" value="1"/>
</dbReference>
<keyword evidence="8" id="KW-0862">Zinc</keyword>
<accession>T1I5W3</accession>
<dbReference type="OMA" id="THYNINL"/>
<comment type="cofactor">
    <cofactor evidence="1">
        <name>Zn(2+)</name>
        <dbReference type="ChEBI" id="CHEBI:29105"/>
    </cofactor>
</comment>
<dbReference type="InterPro" id="IPR042097">
    <property type="entry name" value="Aminopeptidase_N-like_N_sf"/>
</dbReference>
<dbReference type="eggNOG" id="KOG1046">
    <property type="taxonomic scope" value="Eukaryota"/>
</dbReference>
<name>T1I5W3_RHOPR</name>
<evidence type="ECO:0000256" key="7">
    <source>
        <dbReference type="ARBA" id="ARBA00022801"/>
    </source>
</evidence>
<evidence type="ECO:0000256" key="1">
    <source>
        <dbReference type="ARBA" id="ARBA00001947"/>
    </source>
</evidence>
<keyword evidence="14" id="KW-1185">Reference proteome</keyword>
<evidence type="ECO:0000256" key="2">
    <source>
        <dbReference type="ARBA" id="ARBA00004609"/>
    </source>
</evidence>
<evidence type="ECO:0000256" key="6">
    <source>
        <dbReference type="ARBA" id="ARBA00022723"/>
    </source>
</evidence>
<feature type="domain" description="Aminopeptidase N-like N-terminal" evidence="12">
    <location>
        <begin position="1"/>
        <end position="187"/>
    </location>
</feature>
<dbReference type="STRING" id="13249.T1I5W3"/>
<evidence type="ECO:0000259" key="12">
    <source>
        <dbReference type="Pfam" id="PF17900"/>
    </source>
</evidence>
<dbReference type="SUPFAM" id="SSF63737">
    <property type="entry name" value="Leukotriene A4 hydrolase N-terminal domain"/>
    <property type="match status" value="1"/>
</dbReference>
<reference evidence="13" key="1">
    <citation type="submission" date="2015-05" db="UniProtKB">
        <authorList>
            <consortium name="EnsemblMetazoa"/>
        </authorList>
    </citation>
    <scope>IDENTIFICATION</scope>
</reference>
<feature type="domain" description="Peptidase M1 membrane alanine aminopeptidase" evidence="11">
    <location>
        <begin position="230"/>
        <end position="324"/>
    </location>
</feature>
<evidence type="ECO:0000256" key="9">
    <source>
        <dbReference type="ARBA" id="ARBA00023049"/>
    </source>
</evidence>
<keyword evidence="4" id="KW-0472">Membrane</keyword>
<dbReference type="Pfam" id="PF01433">
    <property type="entry name" value="Peptidase_M1"/>
    <property type="match status" value="1"/>
</dbReference>
<keyword evidence="10" id="KW-0449">Lipoprotein</keyword>
<evidence type="ECO:0000256" key="4">
    <source>
        <dbReference type="ARBA" id="ARBA00022622"/>
    </source>
</evidence>
<dbReference type="InterPro" id="IPR014782">
    <property type="entry name" value="Peptidase_M1_dom"/>
</dbReference>
<keyword evidence="4" id="KW-0336">GPI-anchor</keyword>
<dbReference type="Gene3D" id="1.10.390.10">
    <property type="entry name" value="Neutral Protease Domain 2"/>
    <property type="match status" value="1"/>
</dbReference>
<dbReference type="InterPro" id="IPR001930">
    <property type="entry name" value="Peptidase_M1"/>
</dbReference>
<keyword evidence="4" id="KW-0325">Glycoprotein</keyword>
<dbReference type="SUPFAM" id="SSF55486">
    <property type="entry name" value="Metalloproteases ('zincins'), catalytic domain"/>
    <property type="match status" value="1"/>
</dbReference>
<dbReference type="Gene3D" id="2.60.40.1730">
    <property type="entry name" value="tricorn interacting facor f3 domain"/>
    <property type="match status" value="1"/>
</dbReference>
<dbReference type="GO" id="GO:0005615">
    <property type="term" value="C:extracellular space"/>
    <property type="evidence" value="ECO:0007669"/>
    <property type="project" value="TreeGrafter"/>
</dbReference>
<evidence type="ECO:0000313" key="13">
    <source>
        <dbReference type="EnsemblMetazoa" id="RPRC011682-PA"/>
    </source>
</evidence>
<keyword evidence="7" id="KW-0378">Hydrolase</keyword>
<dbReference type="VEuPathDB" id="VectorBase:RPRC011682"/>